<dbReference type="PRINTS" id="PR00075">
    <property type="entry name" value="FACDDSATRASE"/>
</dbReference>
<evidence type="ECO:0000256" key="10">
    <source>
        <dbReference type="SAM" id="Phobius"/>
    </source>
</evidence>
<evidence type="ECO:0000313" key="12">
    <source>
        <dbReference type="EMBL" id="EFG07322.1"/>
    </source>
</evidence>
<comment type="subcellular location">
    <subcellularLocation>
        <location evidence="1">Membrane</location>
        <topology evidence="1">Multi-pass membrane protein</topology>
    </subcellularLocation>
</comment>
<evidence type="ECO:0000256" key="8">
    <source>
        <dbReference type="ARBA" id="ARBA00023098"/>
    </source>
</evidence>
<dbReference type="Proteomes" id="UP000002357">
    <property type="component" value="Chromosome"/>
</dbReference>
<dbReference type="EMBL" id="CM000913">
    <property type="protein sequence ID" value="EFG07322.1"/>
    <property type="molecule type" value="Genomic_DNA"/>
</dbReference>
<keyword evidence="9 10" id="KW-0472">Membrane</keyword>
<dbReference type="Pfam" id="PF00487">
    <property type="entry name" value="FA_desaturase"/>
    <property type="match status" value="1"/>
</dbReference>
<dbReference type="AlphaFoldDB" id="E2Q6J8"/>
<dbReference type="CDD" id="cd03505">
    <property type="entry name" value="Delta9-FADS-like"/>
    <property type="match status" value="1"/>
</dbReference>
<accession>E2Q6J8</accession>
<keyword evidence="7" id="KW-0408">Iron</keyword>
<evidence type="ECO:0000259" key="11">
    <source>
        <dbReference type="Pfam" id="PF00487"/>
    </source>
</evidence>
<dbReference type="GO" id="GO:0016717">
    <property type="term" value="F:oxidoreductase activity, acting on paired donors, with oxidation of a pair of donors resulting in the reduction of molecular oxygen to two molecules of water"/>
    <property type="evidence" value="ECO:0007669"/>
    <property type="project" value="InterPro"/>
</dbReference>
<evidence type="ECO:0000256" key="2">
    <source>
        <dbReference type="ARBA" id="ARBA00008749"/>
    </source>
</evidence>
<gene>
    <name evidence="12" type="ORF">SCLAV_2249</name>
</gene>
<feature type="domain" description="Fatty acid desaturase" evidence="11">
    <location>
        <begin position="132"/>
        <end position="346"/>
    </location>
</feature>
<feature type="transmembrane region" description="Helical" evidence="10">
    <location>
        <begin position="135"/>
        <end position="157"/>
    </location>
</feature>
<dbReference type="eggNOG" id="COG1398">
    <property type="taxonomic scope" value="Bacteria"/>
</dbReference>
<evidence type="ECO:0000256" key="1">
    <source>
        <dbReference type="ARBA" id="ARBA00004141"/>
    </source>
</evidence>
<keyword evidence="3 10" id="KW-0812">Transmembrane</keyword>
<reference evidence="12 13" key="1">
    <citation type="journal article" date="2010" name="Genome Biol. Evol.">
        <title>The sequence of a 1.8-mb bacterial linear plasmid reveals a rich evolutionary reservoir of secondary metabolic pathways.</title>
        <authorList>
            <person name="Medema M.H."/>
            <person name="Trefzer A."/>
            <person name="Kovalchuk A."/>
            <person name="van den Berg M."/>
            <person name="Mueller U."/>
            <person name="Heijne W."/>
            <person name="Wu L."/>
            <person name="Alam M.T."/>
            <person name="Ronning C.M."/>
            <person name="Nierman W.C."/>
            <person name="Bovenberg R.A.L."/>
            <person name="Breitling R."/>
            <person name="Takano E."/>
        </authorList>
    </citation>
    <scope>NUCLEOTIDE SEQUENCE [LARGE SCALE GENOMIC DNA]</scope>
    <source>
        <strain evidence="13">ATCC 27064 / DSM 738 / JCM 4710 / NBRC 13307 / NCIMB 12785 / NRRL 3585 / VKM Ac-602</strain>
    </source>
</reference>
<name>E2Q6J8_STRCL</name>
<evidence type="ECO:0000256" key="4">
    <source>
        <dbReference type="ARBA" id="ARBA00022832"/>
    </source>
</evidence>
<proteinExistence type="inferred from homology"/>
<keyword evidence="8" id="KW-0443">Lipid metabolism</keyword>
<dbReference type="GO" id="GO:0016020">
    <property type="term" value="C:membrane"/>
    <property type="evidence" value="ECO:0007669"/>
    <property type="project" value="UniProtKB-SubCell"/>
</dbReference>
<comment type="similarity">
    <text evidence="2">Belongs to the fatty acid desaturase type 2 family.</text>
</comment>
<dbReference type="STRING" id="1901.BB341_17135"/>
<keyword evidence="6" id="KW-0560">Oxidoreductase</keyword>
<dbReference type="InterPro" id="IPR015876">
    <property type="entry name" value="Acyl-CoA_DS"/>
</dbReference>
<dbReference type="InterPro" id="IPR005804">
    <property type="entry name" value="FA_desaturase_dom"/>
</dbReference>
<evidence type="ECO:0000256" key="7">
    <source>
        <dbReference type="ARBA" id="ARBA00023004"/>
    </source>
</evidence>
<dbReference type="GO" id="GO:0006631">
    <property type="term" value="P:fatty acid metabolic process"/>
    <property type="evidence" value="ECO:0007669"/>
    <property type="project" value="UniProtKB-KW"/>
</dbReference>
<evidence type="ECO:0000256" key="6">
    <source>
        <dbReference type="ARBA" id="ARBA00023002"/>
    </source>
</evidence>
<evidence type="ECO:0000256" key="3">
    <source>
        <dbReference type="ARBA" id="ARBA00022692"/>
    </source>
</evidence>
<dbReference type="PANTHER" id="PTHR11351:SF3">
    <property type="entry name" value="BLL4393 PROTEIN"/>
    <property type="match status" value="1"/>
</dbReference>
<evidence type="ECO:0000256" key="9">
    <source>
        <dbReference type="ARBA" id="ARBA00023136"/>
    </source>
</evidence>
<protein>
    <submittedName>
        <fullName evidence="12">Fatty acid desaturase</fullName>
    </submittedName>
</protein>
<keyword evidence="4" id="KW-0276">Fatty acid metabolism</keyword>
<dbReference type="PANTHER" id="PTHR11351">
    <property type="entry name" value="ACYL-COA DESATURASE"/>
    <property type="match status" value="1"/>
</dbReference>
<keyword evidence="13" id="KW-1185">Reference proteome</keyword>
<evidence type="ECO:0000313" key="13">
    <source>
        <dbReference type="Proteomes" id="UP000002357"/>
    </source>
</evidence>
<organism evidence="12 13">
    <name type="scientific">Streptomyces clavuligerus</name>
    <dbReference type="NCBI Taxonomy" id="1901"/>
    <lineage>
        <taxon>Bacteria</taxon>
        <taxon>Bacillati</taxon>
        <taxon>Actinomycetota</taxon>
        <taxon>Actinomycetes</taxon>
        <taxon>Kitasatosporales</taxon>
        <taxon>Streptomycetaceae</taxon>
        <taxon>Streptomyces</taxon>
    </lineage>
</organism>
<keyword evidence="5 10" id="KW-1133">Transmembrane helix</keyword>
<sequence>MFEHVWRGTGGCGPRCPTRPRIGRRVPASVHRALAARPGAAILTSPLVTCRWLGVIIFLSPGTRGTLTMTTSPDVVDAADPVGAAVDGLPSATLGGDKKGSIEQLALLFFIVVPFLALAASVPLAWGWGVSWLDLGLLVGMYFLGCHGITIGFHRYFTHGAFKARRPLRIALAVAGSLAVEGPLVRWVADHRKHHRFSDEEGDPHSPWRYGESVPALLKGLWWAHIGWMFDSERTSQHKYAPDLIKDPALRRISRDFVWWTVLSLAIPPLAGWAVTGTWQGAATAFFWGSLVRVALLHHVTWSINSICHAVGRRPFRSRDRSGNVWWLAVLSCGESWHNLHHADPTSARHGVLRGQLDSSARLIRWFERLGWAYDVRWPSAARIDARRSTTAPDTA</sequence>
<feature type="transmembrane region" description="Helical" evidence="10">
    <location>
        <begin position="257"/>
        <end position="279"/>
    </location>
</feature>
<feature type="transmembrane region" description="Helical" evidence="10">
    <location>
        <begin position="105"/>
        <end position="129"/>
    </location>
</feature>
<evidence type="ECO:0000256" key="5">
    <source>
        <dbReference type="ARBA" id="ARBA00022989"/>
    </source>
</evidence>